<dbReference type="GO" id="GO:0005737">
    <property type="term" value="C:cytoplasm"/>
    <property type="evidence" value="ECO:0007669"/>
    <property type="project" value="UniProtKB-SubCell"/>
</dbReference>
<feature type="region of interest" description="Disordered" evidence="18">
    <location>
        <begin position="46"/>
        <end position="125"/>
    </location>
</feature>
<dbReference type="GO" id="GO:0061630">
    <property type="term" value="F:ubiquitin protein ligase activity"/>
    <property type="evidence" value="ECO:0007669"/>
    <property type="project" value="UniProtKB-EC"/>
</dbReference>
<comment type="caution">
    <text evidence="20">The sequence shown here is derived from an EMBL/GenBank/DDBJ whole genome shotgun (WGS) entry which is preliminary data.</text>
</comment>
<dbReference type="InterPro" id="IPR013083">
    <property type="entry name" value="Znf_RING/FYVE/PHD"/>
</dbReference>
<dbReference type="SUPFAM" id="SSF57850">
    <property type="entry name" value="RING/U-box"/>
    <property type="match status" value="1"/>
</dbReference>
<dbReference type="AlphaFoldDB" id="A0AAN9Z6X2"/>
<evidence type="ECO:0000256" key="17">
    <source>
        <dbReference type="SAM" id="Coils"/>
    </source>
</evidence>
<organism evidence="20 21">
    <name type="scientific">Gryllus longicercus</name>
    <dbReference type="NCBI Taxonomy" id="2509291"/>
    <lineage>
        <taxon>Eukaryota</taxon>
        <taxon>Metazoa</taxon>
        <taxon>Ecdysozoa</taxon>
        <taxon>Arthropoda</taxon>
        <taxon>Hexapoda</taxon>
        <taxon>Insecta</taxon>
        <taxon>Pterygota</taxon>
        <taxon>Neoptera</taxon>
        <taxon>Polyneoptera</taxon>
        <taxon>Orthoptera</taxon>
        <taxon>Ensifera</taxon>
        <taxon>Gryllidea</taxon>
        <taxon>Grylloidea</taxon>
        <taxon>Gryllidae</taxon>
        <taxon>Gryllinae</taxon>
        <taxon>Gryllus</taxon>
    </lineage>
</organism>
<evidence type="ECO:0000313" key="20">
    <source>
        <dbReference type="EMBL" id="KAK7865017.1"/>
    </source>
</evidence>
<evidence type="ECO:0000256" key="5">
    <source>
        <dbReference type="ARBA" id="ARBA00012483"/>
    </source>
</evidence>
<keyword evidence="21" id="KW-1185">Reference proteome</keyword>
<dbReference type="InterPro" id="IPR036322">
    <property type="entry name" value="WD40_repeat_dom_sf"/>
</dbReference>
<evidence type="ECO:0000256" key="13">
    <source>
        <dbReference type="ARBA" id="ARBA00022833"/>
    </source>
</evidence>
<protein>
    <recommendedName>
        <fullName evidence="5">RING-type E3 ubiquitin transferase</fullName>
        <ecNumber evidence="5">2.3.2.27</ecNumber>
    </recommendedName>
</protein>
<dbReference type="Proteomes" id="UP001378592">
    <property type="component" value="Unassembled WGS sequence"/>
</dbReference>
<evidence type="ECO:0000256" key="7">
    <source>
        <dbReference type="ARBA" id="ARBA00022574"/>
    </source>
</evidence>
<keyword evidence="8" id="KW-0808">Transferase</keyword>
<dbReference type="Gene3D" id="3.30.40.10">
    <property type="entry name" value="Zinc/RING finger domain, C3HC4 (zinc finger)"/>
    <property type="match status" value="1"/>
</dbReference>
<dbReference type="GO" id="GO:0016605">
    <property type="term" value="C:PML body"/>
    <property type="evidence" value="ECO:0007669"/>
    <property type="project" value="UniProtKB-SubCell"/>
</dbReference>
<dbReference type="Pfam" id="PF13639">
    <property type="entry name" value="zf-RING_2"/>
    <property type="match status" value="1"/>
</dbReference>
<dbReference type="EC" id="2.3.2.27" evidence="5"/>
<evidence type="ECO:0000256" key="3">
    <source>
        <dbReference type="ARBA" id="ARBA00004496"/>
    </source>
</evidence>
<keyword evidence="17" id="KW-0175">Coiled coil</keyword>
<keyword evidence="13" id="KW-0862">Zinc</keyword>
<comment type="catalytic activity">
    <reaction evidence="1">
        <text>S-ubiquitinyl-[E2 ubiquitin-conjugating enzyme]-L-cysteine + [acceptor protein]-L-lysine = [E2 ubiquitin-conjugating enzyme]-L-cysteine + N(6)-ubiquitinyl-[acceptor protein]-L-lysine.</text>
        <dbReference type="EC" id="2.3.2.27"/>
    </reaction>
</comment>
<keyword evidence="14" id="KW-0234">DNA repair</keyword>
<sequence length="598" mass="66615">MEIDVFEGSYSDSTIEGFGSDSDEIEVIPIEHPNQSNILHADLAQNVDERSAEAADNPNEIFQNEVPNNENAEPNDDALEQAPVEENQNVPEEKSEVIQPSQSKSGKRSRDTDSDDDDDDDASKNVCPICMDKWTNAGDHRLVCLKCGHLFGNSCIIRWLEIGCPSGQRRCPQCNKKAHKKDIRTLYAHNLQALDTSEYEKLQEELNILKQEKARLETEIARVNLNNKLQQEELKKALNKVQSLEKSLTSQTTQSSQPISQSTVSRMVLESTLEISNAGGCRVLTWNSLMHELYISHSSTNNLFPGFSVRKVSLQDGRPVFGQCVFLHTKAIRDLAVRPQSKDLLLSVSLDKTAKLMDLSNNSVVNKFNVNNPLWSCCWDCNNLNRFFVGSQNGNVFQFDSRQPNSPLQLLAFPGDLSPVTSVVSLPYCAGRVMPQGGILVSKLVSCWAFSQNSVGDQYHGQQLPLEGPFTSLCHEKETDHILISKRPNARNPNTCHMVCQLEQEGSAITCNVVHSFLAGTAQMQLSRPCLTKVQNDMFVSAYIESRSSINVWNVTSGQIVATVKAYDPVKDICAVVCNDKLWLAALSEKTLRIYSMT</sequence>
<dbReference type="InterPro" id="IPR015943">
    <property type="entry name" value="WD40/YVTN_repeat-like_dom_sf"/>
</dbReference>
<comment type="subcellular location">
    <subcellularLocation>
        <location evidence="3">Cytoplasm</location>
    </subcellularLocation>
    <subcellularLocation>
        <location evidence="2">Nucleus</location>
        <location evidence="2">PML body</location>
    </subcellularLocation>
</comment>
<dbReference type="PROSITE" id="PS50089">
    <property type="entry name" value="ZF_RING_2"/>
    <property type="match status" value="1"/>
</dbReference>
<evidence type="ECO:0000256" key="1">
    <source>
        <dbReference type="ARBA" id="ARBA00000900"/>
    </source>
</evidence>
<reference evidence="20 21" key="1">
    <citation type="submission" date="2024-03" db="EMBL/GenBank/DDBJ databases">
        <title>The genome assembly and annotation of the cricket Gryllus longicercus Weissman &amp; Gray.</title>
        <authorList>
            <person name="Szrajer S."/>
            <person name="Gray D."/>
            <person name="Ylla G."/>
        </authorList>
    </citation>
    <scope>NUCLEOTIDE SEQUENCE [LARGE SCALE GENOMIC DNA]</scope>
    <source>
        <strain evidence="20">DAG 2021-001</strain>
        <tissue evidence="20">Whole body minus gut</tissue>
    </source>
</reference>
<proteinExistence type="predicted"/>
<evidence type="ECO:0000259" key="19">
    <source>
        <dbReference type="PROSITE" id="PS50089"/>
    </source>
</evidence>
<feature type="region of interest" description="Disordered" evidence="18">
    <location>
        <begin position="1"/>
        <end position="22"/>
    </location>
</feature>
<keyword evidence="11 16" id="KW-0863">Zinc-finger</keyword>
<dbReference type="Gene3D" id="2.130.10.10">
    <property type="entry name" value="YVTN repeat-like/Quinoprotein amine dehydrogenase"/>
    <property type="match status" value="1"/>
</dbReference>
<evidence type="ECO:0000256" key="2">
    <source>
        <dbReference type="ARBA" id="ARBA00004322"/>
    </source>
</evidence>
<evidence type="ECO:0000256" key="14">
    <source>
        <dbReference type="ARBA" id="ARBA00023204"/>
    </source>
</evidence>
<evidence type="ECO:0000256" key="15">
    <source>
        <dbReference type="ARBA" id="ARBA00023242"/>
    </source>
</evidence>
<keyword evidence="15" id="KW-0539">Nucleus</keyword>
<name>A0AAN9Z6X2_9ORTH</name>
<evidence type="ECO:0000256" key="9">
    <source>
        <dbReference type="ARBA" id="ARBA00022737"/>
    </source>
</evidence>
<dbReference type="GO" id="GO:0008270">
    <property type="term" value="F:zinc ion binding"/>
    <property type="evidence" value="ECO:0007669"/>
    <property type="project" value="UniProtKB-KW"/>
</dbReference>
<keyword evidence="7" id="KW-0853">WD repeat</keyword>
<evidence type="ECO:0000256" key="18">
    <source>
        <dbReference type="SAM" id="MobiDB-lite"/>
    </source>
</evidence>
<feature type="coiled-coil region" evidence="17">
    <location>
        <begin position="192"/>
        <end position="254"/>
    </location>
</feature>
<dbReference type="InterPro" id="IPR001841">
    <property type="entry name" value="Znf_RING"/>
</dbReference>
<evidence type="ECO:0000256" key="4">
    <source>
        <dbReference type="ARBA" id="ARBA00004906"/>
    </source>
</evidence>
<dbReference type="EMBL" id="JAZDUA010000188">
    <property type="protein sequence ID" value="KAK7865017.1"/>
    <property type="molecule type" value="Genomic_DNA"/>
</dbReference>
<evidence type="ECO:0000256" key="8">
    <source>
        <dbReference type="ARBA" id="ARBA00022679"/>
    </source>
</evidence>
<keyword evidence="6" id="KW-0963">Cytoplasm</keyword>
<dbReference type="PANTHER" id="PTHR16047:SF7">
    <property type="entry name" value="E3 UBIQUITIN-PROTEIN LIGASE RFWD3"/>
    <property type="match status" value="1"/>
</dbReference>
<dbReference type="Pfam" id="PF23419">
    <property type="entry name" value="WD40_RFWD3"/>
    <property type="match status" value="1"/>
</dbReference>
<evidence type="ECO:0000256" key="16">
    <source>
        <dbReference type="PROSITE-ProRule" id="PRU00175"/>
    </source>
</evidence>
<evidence type="ECO:0000313" key="21">
    <source>
        <dbReference type="Proteomes" id="UP001378592"/>
    </source>
</evidence>
<dbReference type="CDD" id="cd22249">
    <property type="entry name" value="UDM1_RNF168_RNF169-like"/>
    <property type="match status" value="1"/>
</dbReference>
<dbReference type="InterPro" id="IPR056527">
    <property type="entry name" value="WD40_RFWD3"/>
</dbReference>
<feature type="domain" description="RING-type" evidence="19">
    <location>
        <begin position="127"/>
        <end position="175"/>
    </location>
</feature>
<keyword evidence="9" id="KW-0677">Repeat</keyword>
<dbReference type="GO" id="GO:0036297">
    <property type="term" value="P:interstrand cross-link repair"/>
    <property type="evidence" value="ECO:0007669"/>
    <property type="project" value="InterPro"/>
</dbReference>
<accession>A0AAN9Z6X2</accession>
<dbReference type="SMART" id="SM00184">
    <property type="entry name" value="RING"/>
    <property type="match status" value="1"/>
</dbReference>
<evidence type="ECO:0000256" key="6">
    <source>
        <dbReference type="ARBA" id="ARBA00022490"/>
    </source>
</evidence>
<dbReference type="SUPFAM" id="SSF50978">
    <property type="entry name" value="WD40 repeat-like"/>
    <property type="match status" value="1"/>
</dbReference>
<gene>
    <name evidence="20" type="ORF">R5R35_000041</name>
</gene>
<dbReference type="InterPro" id="IPR037381">
    <property type="entry name" value="RFWD3"/>
</dbReference>
<dbReference type="PANTHER" id="PTHR16047">
    <property type="entry name" value="RFWD3 PROTEIN"/>
    <property type="match status" value="1"/>
</dbReference>
<dbReference type="CDD" id="cd16450">
    <property type="entry name" value="mRING-C3HGC3_RFWD3"/>
    <property type="match status" value="1"/>
</dbReference>
<dbReference type="SMART" id="SM00320">
    <property type="entry name" value="WD40"/>
    <property type="match status" value="3"/>
</dbReference>
<dbReference type="InterPro" id="IPR001680">
    <property type="entry name" value="WD40_rpt"/>
</dbReference>
<evidence type="ECO:0000256" key="11">
    <source>
        <dbReference type="ARBA" id="ARBA00022771"/>
    </source>
</evidence>
<comment type="pathway">
    <text evidence="4">Protein modification; protein ubiquitination.</text>
</comment>
<evidence type="ECO:0000256" key="10">
    <source>
        <dbReference type="ARBA" id="ARBA00022763"/>
    </source>
</evidence>
<keyword evidence="12" id="KW-0833">Ubl conjugation pathway</keyword>
<keyword evidence="10" id="KW-0227">DNA damage</keyword>
<dbReference type="GO" id="GO:0016567">
    <property type="term" value="P:protein ubiquitination"/>
    <property type="evidence" value="ECO:0007669"/>
    <property type="project" value="InterPro"/>
</dbReference>
<keyword evidence="11 16" id="KW-0479">Metal-binding</keyword>
<evidence type="ECO:0000256" key="12">
    <source>
        <dbReference type="ARBA" id="ARBA00022786"/>
    </source>
</evidence>